<dbReference type="PROSITE" id="PS50011">
    <property type="entry name" value="PROTEIN_KINASE_DOM"/>
    <property type="match status" value="1"/>
</dbReference>
<dbReference type="Proteomes" id="UP001237595">
    <property type="component" value="Unassembled WGS sequence"/>
</dbReference>
<feature type="compositionally biased region" description="Low complexity" evidence="6">
    <location>
        <begin position="293"/>
        <end position="306"/>
    </location>
</feature>
<comment type="caution">
    <text evidence="8">The sequence shown here is derived from an EMBL/GenBank/DDBJ whole genome shotgun (WGS) entry which is preliminary data.</text>
</comment>
<dbReference type="InterPro" id="IPR000719">
    <property type="entry name" value="Prot_kinase_dom"/>
</dbReference>
<keyword evidence="5" id="KW-0067">ATP-binding</keyword>
<feature type="domain" description="Protein kinase" evidence="7">
    <location>
        <begin position="1"/>
        <end position="240"/>
    </location>
</feature>
<evidence type="ECO:0000256" key="4">
    <source>
        <dbReference type="ARBA" id="ARBA00022777"/>
    </source>
</evidence>
<gene>
    <name evidence="8" type="ORF">QFW96_27015</name>
</gene>
<dbReference type="SMART" id="SM00220">
    <property type="entry name" value="S_TKc"/>
    <property type="match status" value="1"/>
</dbReference>
<feature type="region of interest" description="Disordered" evidence="6">
    <location>
        <begin position="281"/>
        <end position="337"/>
    </location>
</feature>
<feature type="compositionally biased region" description="Acidic residues" evidence="6">
    <location>
        <begin position="307"/>
        <end position="318"/>
    </location>
</feature>
<dbReference type="RefSeq" id="WP_281458555.1">
    <property type="nucleotide sequence ID" value="NZ_JASAOF010000027.1"/>
</dbReference>
<evidence type="ECO:0000256" key="3">
    <source>
        <dbReference type="ARBA" id="ARBA00022741"/>
    </source>
</evidence>
<keyword evidence="4" id="KW-0418">Kinase</keyword>
<evidence type="ECO:0000259" key="7">
    <source>
        <dbReference type="PROSITE" id="PS50011"/>
    </source>
</evidence>
<sequence length="491" mass="52092">MAQPQEGDLVGGRYRLLRASGARWRARDEDSGEQVSLERTRVSSAQDAADRVAAFDRRRTEHARRRAAAQRSSANLVLADELVADQDVLWSVTRLVEGRTLEEDVAAYGPVPETTATPIAEDLLRALAVAHREGIAHGGVSPQVVRLTGSGEAVLTGFDTPLGDPAYRAPEHDEEAPTAAGDVHALGTTLQHALTGRQPGQADDAPAGELGRLIARMRGADPARRPSAAEALRLLQAPAAEPPATIAEPTETTPYRVLPVVGVLVAIGLLLVSIIGISQVDTSDDSTSDSDEASTTTSSYDSTSSYDWDESDSYEYDSTETTTSTTDSTEEAFEDVEEGSCLPVYQDGEGEWNTSTPPDAVPCNDKTAGVFKVISTSLDSSECTSGSSDYVPWSYTGDSGYTTTLCLDRVWVPRYCVLAETTPDGGVQIGTTTAVDCDETELPGHYNTVLVVSSVKNDPNASCASSSSDTTRYFSLPADEGASLVCLTFPA</sequence>
<dbReference type="Gene3D" id="1.10.510.10">
    <property type="entry name" value="Transferase(Phosphotransferase) domain 1"/>
    <property type="match status" value="1"/>
</dbReference>
<keyword evidence="2" id="KW-0808">Transferase</keyword>
<evidence type="ECO:0000313" key="8">
    <source>
        <dbReference type="EMBL" id="MDI2032299.1"/>
    </source>
</evidence>
<feature type="compositionally biased region" description="Acidic residues" evidence="6">
    <location>
        <begin position="328"/>
        <end position="337"/>
    </location>
</feature>
<protein>
    <recommendedName>
        <fullName evidence="1">non-specific serine/threonine protein kinase</fullName>
        <ecNumber evidence="1">2.7.11.1</ecNumber>
    </recommendedName>
</protein>
<dbReference type="EMBL" id="JASAOF010000027">
    <property type="protein sequence ID" value="MDI2032299.1"/>
    <property type="molecule type" value="Genomic_DNA"/>
</dbReference>
<organism evidence="8 9">
    <name type="scientific">Saccharopolyspora ipomoeae</name>
    <dbReference type="NCBI Taxonomy" id="3042027"/>
    <lineage>
        <taxon>Bacteria</taxon>
        <taxon>Bacillati</taxon>
        <taxon>Actinomycetota</taxon>
        <taxon>Actinomycetes</taxon>
        <taxon>Pseudonocardiales</taxon>
        <taxon>Pseudonocardiaceae</taxon>
        <taxon>Saccharopolyspora</taxon>
    </lineage>
</organism>
<reference evidence="8 9" key="1">
    <citation type="submission" date="2023-04" db="EMBL/GenBank/DDBJ databases">
        <title>Draft genome sequence of Saccharopolyspora sp. TS4A08 isolated from sweet potato rhizospheric soil.</title>
        <authorList>
            <person name="Suksaard P."/>
            <person name="Duangmal K."/>
        </authorList>
    </citation>
    <scope>NUCLEOTIDE SEQUENCE [LARGE SCALE GENOMIC DNA]</scope>
    <source>
        <strain evidence="8 9">TS4A08</strain>
    </source>
</reference>
<evidence type="ECO:0000256" key="2">
    <source>
        <dbReference type="ARBA" id="ARBA00022679"/>
    </source>
</evidence>
<evidence type="ECO:0000256" key="1">
    <source>
        <dbReference type="ARBA" id="ARBA00012513"/>
    </source>
</evidence>
<evidence type="ECO:0000256" key="5">
    <source>
        <dbReference type="ARBA" id="ARBA00022840"/>
    </source>
</evidence>
<keyword evidence="3" id="KW-0547">Nucleotide-binding</keyword>
<dbReference type="InterPro" id="IPR011009">
    <property type="entry name" value="Kinase-like_dom_sf"/>
</dbReference>
<dbReference type="InterPro" id="IPR050660">
    <property type="entry name" value="NEK_Ser/Thr_kinase"/>
</dbReference>
<keyword evidence="9" id="KW-1185">Reference proteome</keyword>
<accession>A0ABT6PWA5</accession>
<name>A0ABT6PWA5_9PSEU</name>
<feature type="compositionally biased region" description="Acidic residues" evidence="6">
    <location>
        <begin position="282"/>
        <end position="292"/>
    </location>
</feature>
<proteinExistence type="predicted"/>
<evidence type="ECO:0000256" key="6">
    <source>
        <dbReference type="SAM" id="MobiDB-lite"/>
    </source>
</evidence>
<evidence type="ECO:0000313" key="9">
    <source>
        <dbReference type="Proteomes" id="UP001237595"/>
    </source>
</evidence>
<dbReference type="PANTHER" id="PTHR43671">
    <property type="entry name" value="SERINE/THREONINE-PROTEIN KINASE NEK"/>
    <property type="match status" value="1"/>
</dbReference>
<dbReference type="EC" id="2.7.11.1" evidence="1"/>
<dbReference type="PANTHER" id="PTHR43671:SF13">
    <property type="entry name" value="SERINE_THREONINE-PROTEIN KINASE NEK2"/>
    <property type="match status" value="1"/>
</dbReference>
<dbReference type="SUPFAM" id="SSF56112">
    <property type="entry name" value="Protein kinase-like (PK-like)"/>
    <property type="match status" value="1"/>
</dbReference>